<protein>
    <submittedName>
        <fullName evidence="1">Uncharacterized protein</fullName>
    </submittedName>
</protein>
<accession>A0A857J4X3</accession>
<gene>
    <name evidence="1" type="ORF">GT347_09810</name>
</gene>
<reference evidence="1 2" key="1">
    <citation type="submission" date="2020-01" db="EMBL/GenBank/DDBJ databases">
        <title>Genome sequencing of strain KACC 21265.</title>
        <authorList>
            <person name="Heo J."/>
            <person name="Kim S.-J."/>
            <person name="Kim J.-S."/>
            <person name="Hong S.-B."/>
            <person name="Kwon S.-W."/>
        </authorList>
    </citation>
    <scope>NUCLEOTIDE SEQUENCE [LARGE SCALE GENOMIC DNA]</scope>
    <source>
        <strain evidence="1 2">KACC 21265</strain>
    </source>
</reference>
<dbReference type="InterPro" id="IPR045445">
    <property type="entry name" value="DUF6502"/>
</dbReference>
<dbReference type="KEGG" id="xyk:GT347_09810"/>
<evidence type="ECO:0000313" key="2">
    <source>
        <dbReference type="Proteomes" id="UP000464787"/>
    </source>
</evidence>
<dbReference type="RefSeq" id="WP_160551780.1">
    <property type="nucleotide sequence ID" value="NZ_CP047650.1"/>
</dbReference>
<keyword evidence="2" id="KW-1185">Reference proteome</keyword>
<proteinExistence type="predicted"/>
<dbReference type="EMBL" id="CP047650">
    <property type="protein sequence ID" value="QHI98263.1"/>
    <property type="molecule type" value="Genomic_DNA"/>
</dbReference>
<dbReference type="Proteomes" id="UP000464787">
    <property type="component" value="Chromosome"/>
</dbReference>
<dbReference type="AlphaFoldDB" id="A0A857J4X3"/>
<evidence type="ECO:0000313" key="1">
    <source>
        <dbReference type="EMBL" id="QHI98263.1"/>
    </source>
</evidence>
<name>A0A857J4X3_9BURK</name>
<organism evidence="1 2">
    <name type="scientific">Xylophilus rhododendri</name>
    <dbReference type="NCBI Taxonomy" id="2697032"/>
    <lineage>
        <taxon>Bacteria</taxon>
        <taxon>Pseudomonadati</taxon>
        <taxon>Pseudomonadota</taxon>
        <taxon>Betaproteobacteria</taxon>
        <taxon>Burkholderiales</taxon>
        <taxon>Xylophilus</taxon>
    </lineage>
</organism>
<dbReference type="Pfam" id="PF20112">
    <property type="entry name" value="DUF6502"/>
    <property type="match status" value="1"/>
</dbReference>
<sequence length="290" mass="31268">MPTEPESAALNQPSQTLAHVLRVMRPLARWLVRAGVGHKLLAEALKPVFLEAARAELQRHGQRETDSGLSVLSGLHRKDVRALGEEAASELPPERPARATPAQVLVSRWLAEGLPLRLPVAGDSASFDALARGVSLDVHPRTLMRELLRLGVAAEEGDFIELRREAFVPDRAHAEAGQMVADSVADHLAAGVHNLTGDGPVRFLEQSVFADQLSEASVRELEALGNQLWKQVLGQMVQAATVLEARDAALGSSPAVPRADQRIRLGMFCYSTRMAALNPPASAPEKDPTP</sequence>